<keyword evidence="2" id="KW-1185">Reference proteome</keyword>
<dbReference type="Proteomes" id="UP000271227">
    <property type="component" value="Unassembled WGS sequence"/>
</dbReference>
<evidence type="ECO:0000313" key="2">
    <source>
        <dbReference type="Proteomes" id="UP000271227"/>
    </source>
</evidence>
<name>A0A3M0CS32_9PROT</name>
<proteinExistence type="predicted"/>
<dbReference type="OrthoDB" id="8594924at2"/>
<dbReference type="EMBL" id="REFR01000009">
    <property type="protein sequence ID" value="RMB12404.1"/>
    <property type="molecule type" value="Genomic_DNA"/>
</dbReference>
<evidence type="ECO:0000313" key="1">
    <source>
        <dbReference type="EMBL" id="RMB12404.1"/>
    </source>
</evidence>
<sequence>MADPTLVNGQITDAVTQANVKVLADAPAQALGNLYQVASHATGLSIQNATANQQNMNTIDTGVTTQGVNLIYTMPVAADARGTNEVFSGNSLAELIASLKTTVSSFS</sequence>
<dbReference type="AlphaFoldDB" id="A0A3M0CS32"/>
<dbReference type="Pfam" id="PF11747">
    <property type="entry name" value="RebB"/>
    <property type="match status" value="1"/>
</dbReference>
<protein>
    <submittedName>
        <fullName evidence="1">Killing trait domain-containing protein</fullName>
    </submittedName>
</protein>
<accession>A0A3M0CS32</accession>
<gene>
    <name evidence="1" type="ORF">BXY39_0900</name>
</gene>
<dbReference type="InParanoid" id="A0A3M0CS32"/>
<dbReference type="InterPro" id="IPR021070">
    <property type="entry name" value="Killing_trait_RebB"/>
</dbReference>
<comment type="caution">
    <text evidence="1">The sequence shown here is derived from an EMBL/GenBank/DDBJ whole genome shotgun (WGS) entry which is preliminary data.</text>
</comment>
<reference evidence="1 2" key="1">
    <citation type="submission" date="2018-10" db="EMBL/GenBank/DDBJ databases">
        <title>Genomic Encyclopedia of Archaeal and Bacterial Type Strains, Phase II (KMG-II): from individual species to whole genera.</title>
        <authorList>
            <person name="Goeker M."/>
        </authorList>
    </citation>
    <scope>NUCLEOTIDE SEQUENCE [LARGE SCALE GENOMIC DNA]</scope>
    <source>
        <strain evidence="1 2">DSM 25217</strain>
    </source>
</reference>
<dbReference type="RefSeq" id="WP_121937579.1">
    <property type="nucleotide sequence ID" value="NZ_REFR01000009.1"/>
</dbReference>
<organism evidence="1 2">
    <name type="scientific">Eilatimonas milleporae</name>
    <dbReference type="NCBI Taxonomy" id="911205"/>
    <lineage>
        <taxon>Bacteria</taxon>
        <taxon>Pseudomonadati</taxon>
        <taxon>Pseudomonadota</taxon>
        <taxon>Alphaproteobacteria</taxon>
        <taxon>Kordiimonadales</taxon>
        <taxon>Kordiimonadaceae</taxon>
        <taxon>Eilatimonas</taxon>
    </lineage>
</organism>